<dbReference type="Gene3D" id="3.90.850.10">
    <property type="entry name" value="Fumarylacetoacetase-like, C-terminal domain"/>
    <property type="match status" value="1"/>
</dbReference>
<evidence type="ECO:0000259" key="1">
    <source>
        <dbReference type="Pfam" id="PF01557"/>
    </source>
</evidence>
<dbReference type="InterPro" id="IPR036663">
    <property type="entry name" value="Fumarylacetoacetase_C_sf"/>
</dbReference>
<keyword evidence="3" id="KW-1185">Reference proteome</keyword>
<accession>A0ABN2WKT5</accession>
<organism evidence="2 3">
    <name type="scientific">Brevibacterium salitolerans</name>
    <dbReference type="NCBI Taxonomy" id="1403566"/>
    <lineage>
        <taxon>Bacteria</taxon>
        <taxon>Bacillati</taxon>
        <taxon>Actinomycetota</taxon>
        <taxon>Actinomycetes</taxon>
        <taxon>Micrococcales</taxon>
        <taxon>Brevibacteriaceae</taxon>
        <taxon>Brevibacterium</taxon>
    </lineage>
</organism>
<dbReference type="GO" id="GO:0016787">
    <property type="term" value="F:hydrolase activity"/>
    <property type="evidence" value="ECO:0007669"/>
    <property type="project" value="UniProtKB-KW"/>
</dbReference>
<keyword evidence="2" id="KW-0378">Hydrolase</keyword>
<dbReference type="PANTHER" id="PTHR43211">
    <property type="entry name" value="FUMARYLACETOACETATE HYDROLASE"/>
    <property type="match status" value="1"/>
</dbReference>
<dbReference type="Proteomes" id="UP001500984">
    <property type="component" value="Unassembled WGS sequence"/>
</dbReference>
<dbReference type="RefSeq" id="WP_344336293.1">
    <property type="nucleotide sequence ID" value="NZ_BAAAPZ010000004.1"/>
</dbReference>
<dbReference type="EMBL" id="BAAAPZ010000004">
    <property type="protein sequence ID" value="GAA2093839.1"/>
    <property type="molecule type" value="Genomic_DNA"/>
</dbReference>
<dbReference type="Pfam" id="PF01557">
    <property type="entry name" value="FAA_hydrolase"/>
    <property type="match status" value="1"/>
</dbReference>
<dbReference type="InterPro" id="IPR011234">
    <property type="entry name" value="Fumarylacetoacetase-like_C"/>
</dbReference>
<feature type="domain" description="Fumarylacetoacetase-like C-terminal" evidence="1">
    <location>
        <begin position="76"/>
        <end position="296"/>
    </location>
</feature>
<protein>
    <submittedName>
        <fullName evidence="2">Fumarylacetoacetate hydrolase family protein</fullName>
    </submittedName>
</protein>
<name>A0ABN2WKT5_9MICO</name>
<dbReference type="PANTHER" id="PTHR43211:SF1">
    <property type="entry name" value="BLL6422 PROTEIN"/>
    <property type="match status" value="1"/>
</dbReference>
<comment type="caution">
    <text evidence="2">The sequence shown here is derived from an EMBL/GenBank/DDBJ whole genome shotgun (WGS) entry which is preliminary data.</text>
</comment>
<evidence type="ECO:0000313" key="3">
    <source>
        <dbReference type="Proteomes" id="UP001500984"/>
    </source>
</evidence>
<sequence>MRFVSAQTRDDPAEKPFLGLLEDDQVHPIPQFREVAAALAAEADLGQLAAEARSGTSLPLSALRLLAPIQPPAMRDCMCFHEHIRNCRPGTFDPKHQKFPAFYISNHNAVIGPEDPVQIPPGCQTFDYELEVCAVLGRELRNPTPEEARAAIAGYTLYIDWSARDLQMEEMTLGLGPAKGKDSATTLGPHFITADELEPRRAGKGFDLHMRASVNGRPVTDGNWKTINWDFGDVIAYAGRGTTLSAGEVLGSGTVGGGCLLEHERTGSGAFSGWLQPGDTVDLDVELLGTLSQTVVEGLPRHPLSSGH</sequence>
<evidence type="ECO:0000313" key="2">
    <source>
        <dbReference type="EMBL" id="GAA2093839.1"/>
    </source>
</evidence>
<proteinExistence type="predicted"/>
<reference evidence="2 3" key="1">
    <citation type="journal article" date="2019" name="Int. J. Syst. Evol. Microbiol.">
        <title>The Global Catalogue of Microorganisms (GCM) 10K type strain sequencing project: providing services to taxonomists for standard genome sequencing and annotation.</title>
        <authorList>
            <consortium name="The Broad Institute Genomics Platform"/>
            <consortium name="The Broad Institute Genome Sequencing Center for Infectious Disease"/>
            <person name="Wu L."/>
            <person name="Ma J."/>
        </authorList>
    </citation>
    <scope>NUCLEOTIDE SEQUENCE [LARGE SCALE GENOMIC DNA]</scope>
    <source>
        <strain evidence="2 3">JCM 15900</strain>
    </source>
</reference>
<gene>
    <name evidence="2" type="ORF">GCM10009823_12440</name>
</gene>
<dbReference type="SUPFAM" id="SSF56529">
    <property type="entry name" value="FAH"/>
    <property type="match status" value="1"/>
</dbReference>